<protein>
    <submittedName>
        <fullName evidence="1">Uncharacterized protein</fullName>
    </submittedName>
</protein>
<dbReference type="Proteomes" id="UP000216052">
    <property type="component" value="Chromosome"/>
</dbReference>
<keyword evidence="2" id="KW-1185">Reference proteome</keyword>
<organism evidence="1 2">
    <name type="scientific">Sporomusa acidovorans (strain ATCC 49682 / DSM 3132 / Mol)</name>
    <dbReference type="NCBI Taxonomy" id="1123286"/>
    <lineage>
        <taxon>Bacteria</taxon>
        <taxon>Bacillati</taxon>
        <taxon>Bacillota</taxon>
        <taxon>Negativicutes</taxon>
        <taxon>Selenomonadales</taxon>
        <taxon>Sporomusaceae</taxon>
        <taxon>Sporomusa</taxon>
    </lineage>
</organism>
<sequence>MKMEKMIQKKAYELGYEKCGIIPVNMLDGYREKIEERIRKVPESEQFFV</sequence>
<proteinExistence type="predicted"/>
<evidence type="ECO:0000313" key="2">
    <source>
        <dbReference type="Proteomes" id="UP000216052"/>
    </source>
</evidence>
<accession>A0ABZ3IZT2</accession>
<gene>
    <name evidence="1" type="ORF">SPACI_016160</name>
</gene>
<evidence type="ECO:0000313" key="1">
    <source>
        <dbReference type="EMBL" id="XFO71582.1"/>
    </source>
</evidence>
<name>A0ABZ3IZT2_SPOA4</name>
<dbReference type="EMBL" id="CP155571">
    <property type="protein sequence ID" value="XFO71582.1"/>
    <property type="molecule type" value="Genomic_DNA"/>
</dbReference>
<reference evidence="1" key="1">
    <citation type="submission" date="2024-05" db="EMBL/GenBank/DDBJ databases">
        <title>Isolation and characterization of Sporomusa carbonis sp. nov., a carboxydotrophic hydrogenogen in the genus of Sporomusa isolated from a charcoal burning pile.</title>
        <authorList>
            <person name="Boeer T."/>
            <person name="Rosenbaum F."/>
            <person name="Eysell L."/>
            <person name="Mueller V."/>
            <person name="Daniel R."/>
            <person name="Poehlein A."/>
        </authorList>
    </citation>
    <scope>NUCLEOTIDE SEQUENCE [LARGE SCALE GENOMIC DNA]</scope>
    <source>
        <strain evidence="1">DSM 3132</strain>
    </source>
</reference>